<name>A0ABW2G764_9ACTN</name>
<protein>
    <submittedName>
        <fullName evidence="5">Class I adenylate-forming enzyme family protein</fullName>
    </submittedName>
</protein>
<dbReference type="InterPro" id="IPR042099">
    <property type="entry name" value="ANL_N_sf"/>
</dbReference>
<dbReference type="SUPFAM" id="SSF56801">
    <property type="entry name" value="Acetyl-CoA synthetase-like"/>
    <property type="match status" value="1"/>
</dbReference>
<dbReference type="Gene3D" id="3.40.50.12780">
    <property type="entry name" value="N-terminal domain of ligase-like"/>
    <property type="match status" value="1"/>
</dbReference>
<evidence type="ECO:0000256" key="2">
    <source>
        <dbReference type="ARBA" id="ARBA00022598"/>
    </source>
</evidence>
<feature type="domain" description="AMP-dependent synthetase/ligase" evidence="3">
    <location>
        <begin position="28"/>
        <end position="424"/>
    </location>
</feature>
<dbReference type="RefSeq" id="WP_345708761.1">
    <property type="nucleotide sequence ID" value="NZ_BAABKV010000001.1"/>
</dbReference>
<evidence type="ECO:0000259" key="4">
    <source>
        <dbReference type="Pfam" id="PF13193"/>
    </source>
</evidence>
<dbReference type="Pfam" id="PF13193">
    <property type="entry name" value="AMP-binding_C"/>
    <property type="match status" value="1"/>
</dbReference>
<dbReference type="InterPro" id="IPR020845">
    <property type="entry name" value="AMP-binding_CS"/>
</dbReference>
<dbReference type="InterPro" id="IPR045851">
    <property type="entry name" value="AMP-bd_C_sf"/>
</dbReference>
<accession>A0ABW2G764</accession>
<keyword evidence="2" id="KW-0436">Ligase</keyword>
<dbReference type="EMBL" id="JBHTAJ010000098">
    <property type="protein sequence ID" value="MFC7184348.1"/>
    <property type="molecule type" value="Genomic_DNA"/>
</dbReference>
<dbReference type="InterPro" id="IPR025110">
    <property type="entry name" value="AMP-bd_C"/>
</dbReference>
<comment type="similarity">
    <text evidence="1">Belongs to the ATP-dependent AMP-binding enzyme family.</text>
</comment>
<dbReference type="Gene3D" id="3.30.300.30">
    <property type="match status" value="1"/>
</dbReference>
<proteinExistence type="inferred from homology"/>
<dbReference type="Proteomes" id="UP001596435">
    <property type="component" value="Unassembled WGS sequence"/>
</dbReference>
<evidence type="ECO:0000313" key="5">
    <source>
        <dbReference type="EMBL" id="MFC7184348.1"/>
    </source>
</evidence>
<reference evidence="6" key="1">
    <citation type="journal article" date="2019" name="Int. J. Syst. Evol. Microbiol.">
        <title>The Global Catalogue of Microorganisms (GCM) 10K type strain sequencing project: providing services to taxonomists for standard genome sequencing and annotation.</title>
        <authorList>
            <consortium name="The Broad Institute Genomics Platform"/>
            <consortium name="The Broad Institute Genome Sequencing Center for Infectious Disease"/>
            <person name="Wu L."/>
            <person name="Ma J."/>
        </authorList>
    </citation>
    <scope>NUCLEOTIDE SEQUENCE [LARGE SCALE GENOMIC DNA]</scope>
    <source>
        <strain evidence="6">CGMCC 1.12859</strain>
    </source>
</reference>
<evidence type="ECO:0000259" key="3">
    <source>
        <dbReference type="Pfam" id="PF00501"/>
    </source>
</evidence>
<keyword evidence="6" id="KW-1185">Reference proteome</keyword>
<evidence type="ECO:0000313" key="6">
    <source>
        <dbReference type="Proteomes" id="UP001596435"/>
    </source>
</evidence>
<dbReference type="PANTHER" id="PTHR24096:SF149">
    <property type="entry name" value="AMP-BINDING DOMAIN-CONTAINING PROTEIN-RELATED"/>
    <property type="match status" value="1"/>
</dbReference>
<evidence type="ECO:0000256" key="1">
    <source>
        <dbReference type="ARBA" id="ARBA00006432"/>
    </source>
</evidence>
<dbReference type="Pfam" id="PF00501">
    <property type="entry name" value="AMP-binding"/>
    <property type="match status" value="1"/>
</dbReference>
<dbReference type="PROSITE" id="PS00455">
    <property type="entry name" value="AMP_BINDING"/>
    <property type="match status" value="1"/>
</dbReference>
<sequence>MADVWPKHMPRSLDYPRVGVDALLAGASRAYPERVALREGDETLTFAELYDRALRVAAGLRVRGVRPGDTVALHLPNSAWFLVAYYGILCSGATAAALNPAQPPAALRQQLADCDVKAVFTHPRNGAVLADGAVPEGVRFAVLVPGSAAAPAPEGVGLPEGIFPDDVVPFADLLTAGRLEGYRVDPESVAHFQFTGGTTGRPKAVRVLHRNVVANAVQTACWRSPALPCLDEEDGLRLRFRPEAAHRHAIPPGEGVALSVAPLFHSLGLVGQNVNTLLGTTVTIAGRFAPDAFLESIADQGVTQLAGSPSMYHALLSSPVIDTADLTSVRMLATGAAPIDTAALARLRAAFPNAAVVDAYGLSECTAAVTYTPLDAELPVPAGAVGLPLFDTEVEIRSEDGATVLPQGATGEVWVRGPQVTDGYQGHPELTAEQFVDGRLRTGDLGHVDDQGFLFLVGRAKDMLIYKGYNVYPQPLEELLCSHPAVAQAAVVGRPDPIAGQVPVAFVVLRPSYVAEAARGGALQDEVLAHVARQVAPYQKVRDLCVVDALPLTPTGKILKTELRDRLGLAPC</sequence>
<dbReference type="InterPro" id="IPR000873">
    <property type="entry name" value="AMP-dep_synth/lig_dom"/>
</dbReference>
<comment type="caution">
    <text evidence="5">The sequence shown here is derived from an EMBL/GenBank/DDBJ whole genome shotgun (WGS) entry which is preliminary data.</text>
</comment>
<organism evidence="5 6">
    <name type="scientific">Kitasatospora paranensis</name>
    <dbReference type="NCBI Taxonomy" id="258053"/>
    <lineage>
        <taxon>Bacteria</taxon>
        <taxon>Bacillati</taxon>
        <taxon>Actinomycetota</taxon>
        <taxon>Actinomycetes</taxon>
        <taxon>Kitasatosporales</taxon>
        <taxon>Streptomycetaceae</taxon>
        <taxon>Kitasatospora</taxon>
    </lineage>
</organism>
<dbReference type="PANTHER" id="PTHR24096">
    <property type="entry name" value="LONG-CHAIN-FATTY-ACID--COA LIGASE"/>
    <property type="match status" value="1"/>
</dbReference>
<feature type="domain" description="AMP-binding enzyme C-terminal" evidence="4">
    <location>
        <begin position="476"/>
        <end position="557"/>
    </location>
</feature>
<gene>
    <name evidence="5" type="ORF">ACFQMG_32825</name>
</gene>